<comment type="caution">
    <text evidence="2">The sequence shown here is derived from an EMBL/GenBank/DDBJ whole genome shotgun (WGS) entry which is preliminary data.</text>
</comment>
<evidence type="ECO:0000256" key="1">
    <source>
        <dbReference type="ARBA" id="ARBA00022837"/>
    </source>
</evidence>
<evidence type="ECO:0000313" key="3">
    <source>
        <dbReference type="Proteomes" id="UP001188597"/>
    </source>
</evidence>
<accession>A0AA89BM46</accession>
<evidence type="ECO:0000313" key="2">
    <source>
        <dbReference type="EMBL" id="KAK3041882.1"/>
    </source>
</evidence>
<dbReference type="SUPFAM" id="SSF47473">
    <property type="entry name" value="EF-hand"/>
    <property type="match status" value="1"/>
</dbReference>
<reference evidence="2" key="1">
    <citation type="submission" date="2022-12" db="EMBL/GenBank/DDBJ databases">
        <title>Draft genome assemblies for two species of Escallonia (Escalloniales).</title>
        <authorList>
            <person name="Chanderbali A."/>
            <person name="Dervinis C."/>
            <person name="Anghel I."/>
            <person name="Soltis D."/>
            <person name="Soltis P."/>
            <person name="Zapata F."/>
        </authorList>
    </citation>
    <scope>NUCLEOTIDE SEQUENCE</scope>
    <source>
        <strain evidence="2">UCBG64.0493</strain>
        <tissue evidence="2">Leaf</tissue>
    </source>
</reference>
<dbReference type="EMBL" id="JAVXUP010000027">
    <property type="protein sequence ID" value="KAK3041882.1"/>
    <property type="molecule type" value="Genomic_DNA"/>
</dbReference>
<protein>
    <submittedName>
        <fullName evidence="2">Uncharacterized protein</fullName>
    </submittedName>
</protein>
<dbReference type="AlphaFoldDB" id="A0AA89BM46"/>
<dbReference type="Proteomes" id="UP001188597">
    <property type="component" value="Unassembled WGS sequence"/>
</dbReference>
<sequence>MGIDFKTAGASELLELTVWWSGTISTGSFGKGEMRMWLSELRNAFESLSLLETDFGVDVAIPPDELTRLDNSIFDCDKSGTVDLEEFRKEMRKIIKALPWERVRSNGADESESRQADPTVLLGSQISAACLP</sequence>
<dbReference type="InterPro" id="IPR011992">
    <property type="entry name" value="EF-hand-dom_pair"/>
</dbReference>
<gene>
    <name evidence="2" type="ORF">RJ639_001250</name>
</gene>
<dbReference type="InterPro" id="IPR018247">
    <property type="entry name" value="EF_Hand_1_Ca_BS"/>
</dbReference>
<keyword evidence="3" id="KW-1185">Reference proteome</keyword>
<dbReference type="PROSITE" id="PS00018">
    <property type="entry name" value="EF_HAND_1"/>
    <property type="match status" value="1"/>
</dbReference>
<organism evidence="2 3">
    <name type="scientific">Escallonia herrerae</name>
    <dbReference type="NCBI Taxonomy" id="1293975"/>
    <lineage>
        <taxon>Eukaryota</taxon>
        <taxon>Viridiplantae</taxon>
        <taxon>Streptophyta</taxon>
        <taxon>Embryophyta</taxon>
        <taxon>Tracheophyta</taxon>
        <taxon>Spermatophyta</taxon>
        <taxon>Magnoliopsida</taxon>
        <taxon>eudicotyledons</taxon>
        <taxon>Gunneridae</taxon>
        <taxon>Pentapetalae</taxon>
        <taxon>asterids</taxon>
        <taxon>campanulids</taxon>
        <taxon>Escalloniales</taxon>
        <taxon>Escalloniaceae</taxon>
        <taxon>Escallonia</taxon>
    </lineage>
</organism>
<name>A0AA89BM46_9ASTE</name>
<proteinExistence type="predicted"/>
<keyword evidence="1" id="KW-0106">Calcium</keyword>